<keyword evidence="1" id="KW-1133">Transmembrane helix</keyword>
<evidence type="ECO:0000256" key="1">
    <source>
        <dbReference type="SAM" id="Phobius"/>
    </source>
</evidence>
<feature type="transmembrane region" description="Helical" evidence="1">
    <location>
        <begin position="61"/>
        <end position="83"/>
    </location>
</feature>
<keyword evidence="2" id="KW-0496">Mitochondrion</keyword>
<organism evidence="2">
    <name type="scientific">Picea glauca</name>
    <name type="common">White spruce</name>
    <name type="synonym">Pinus glauca</name>
    <dbReference type="NCBI Taxonomy" id="3330"/>
    <lineage>
        <taxon>Eukaryota</taxon>
        <taxon>Viridiplantae</taxon>
        <taxon>Streptophyta</taxon>
        <taxon>Embryophyta</taxon>
        <taxon>Tracheophyta</taxon>
        <taxon>Spermatophyta</taxon>
        <taxon>Pinopsida</taxon>
        <taxon>Pinidae</taxon>
        <taxon>Conifers I</taxon>
        <taxon>Pinales</taxon>
        <taxon>Pinaceae</taxon>
        <taxon>Picea</taxon>
    </lineage>
</organism>
<proteinExistence type="predicted"/>
<reference evidence="2" key="1">
    <citation type="journal article" date="2015" name="Genome Biol. Evol.">
        <title>Organellar Genomes of White Spruce (Picea glauca): Assembly and Annotation.</title>
        <authorList>
            <person name="Jackman S.D."/>
            <person name="Warren R.L."/>
            <person name="Gibb E.A."/>
            <person name="Vandervalk B.P."/>
            <person name="Mohamadi H."/>
            <person name="Chu J."/>
            <person name="Raymond A."/>
            <person name="Pleasance S."/>
            <person name="Coope R."/>
            <person name="Wildung M.R."/>
            <person name="Ritland C.E."/>
            <person name="Bousquet J."/>
            <person name="Jones S.J."/>
            <person name="Bohlmann J."/>
            <person name="Birol I."/>
        </authorList>
    </citation>
    <scope>NUCLEOTIDE SEQUENCE [LARGE SCALE GENOMIC DNA]</scope>
    <source>
        <tissue evidence="2">Flushing bud</tissue>
    </source>
</reference>
<name>A0A117NII0_PICGL</name>
<evidence type="ECO:0000313" key="2">
    <source>
        <dbReference type="EMBL" id="KUM49986.1"/>
    </source>
</evidence>
<comment type="caution">
    <text evidence="2">The sequence shown here is derived from an EMBL/GenBank/DDBJ whole genome shotgun (WGS) entry which is preliminary data.</text>
</comment>
<feature type="transmembrane region" description="Helical" evidence="1">
    <location>
        <begin position="27"/>
        <end position="55"/>
    </location>
</feature>
<keyword evidence="1" id="KW-0472">Membrane</keyword>
<dbReference type="EMBL" id="LKAM01000002">
    <property type="protein sequence ID" value="KUM49986.1"/>
    <property type="molecule type" value="Genomic_DNA"/>
</dbReference>
<geneLocation type="mitochondrion" evidence="2"/>
<evidence type="ECO:0008006" key="3">
    <source>
        <dbReference type="Google" id="ProtNLM"/>
    </source>
</evidence>
<dbReference type="AlphaFoldDB" id="A0A117NII0"/>
<accession>A0A117NII0</accession>
<gene>
    <name evidence="2" type="ORF">ABT39_MTgene3214</name>
</gene>
<keyword evidence="1" id="KW-0812">Transmembrane</keyword>
<protein>
    <recommendedName>
        <fullName evidence="3">Transmembrane protein</fullName>
    </recommendedName>
</protein>
<sequence>MTMHASHFVVMHDVRLVDWLKRERIYLCYYTIHGGLFMRCMLMCCLSLGFLGSFIKTFPLFLLFFRLLVGVDSLCWFVYMLMYGSCDDDVWWRYDACML</sequence>